<proteinExistence type="predicted"/>
<dbReference type="SUPFAM" id="SSF56655">
    <property type="entry name" value="Carbohydrate phosphatase"/>
    <property type="match status" value="1"/>
</dbReference>
<feature type="binding site" evidence="4">
    <location>
        <position position="207"/>
    </location>
    <ligand>
        <name>Mg(2+)</name>
        <dbReference type="ChEBI" id="CHEBI:18420"/>
        <label>1</label>
        <note>catalytic</note>
    </ligand>
</feature>
<dbReference type="GO" id="GO:0006020">
    <property type="term" value="P:inositol metabolic process"/>
    <property type="evidence" value="ECO:0007669"/>
    <property type="project" value="TreeGrafter"/>
</dbReference>
<evidence type="ECO:0000313" key="6">
    <source>
        <dbReference type="Proteomes" id="UP000280819"/>
    </source>
</evidence>
<evidence type="ECO:0000313" key="5">
    <source>
        <dbReference type="EMBL" id="RRD07304.1"/>
    </source>
</evidence>
<evidence type="ECO:0000256" key="3">
    <source>
        <dbReference type="ARBA" id="ARBA00022842"/>
    </source>
</evidence>
<feature type="binding site" evidence="4">
    <location>
        <position position="67"/>
    </location>
    <ligand>
        <name>Mg(2+)</name>
        <dbReference type="ChEBI" id="CHEBI:18420"/>
        <label>1</label>
        <note>catalytic</note>
    </ligand>
</feature>
<dbReference type="PRINTS" id="PR00377">
    <property type="entry name" value="IMPHPHTASES"/>
</dbReference>
<dbReference type="PANTHER" id="PTHR20854">
    <property type="entry name" value="INOSITOL MONOPHOSPHATASE"/>
    <property type="match status" value="1"/>
</dbReference>
<dbReference type="CDD" id="cd01637">
    <property type="entry name" value="IMPase_like"/>
    <property type="match status" value="1"/>
</dbReference>
<gene>
    <name evidence="5" type="ORF">EII34_02130</name>
</gene>
<dbReference type="PROSITE" id="PS00629">
    <property type="entry name" value="IMP_1"/>
    <property type="match status" value="1"/>
</dbReference>
<accession>A0A3P1TD41</accession>
<dbReference type="GO" id="GO:0008934">
    <property type="term" value="F:inositol monophosphate 1-phosphatase activity"/>
    <property type="evidence" value="ECO:0007669"/>
    <property type="project" value="TreeGrafter"/>
</dbReference>
<evidence type="ECO:0000256" key="4">
    <source>
        <dbReference type="PIRSR" id="PIRSR600760-2"/>
    </source>
</evidence>
<dbReference type="Gene3D" id="3.30.540.10">
    <property type="entry name" value="Fructose-1,6-Bisphosphatase, subunit A, domain 1"/>
    <property type="match status" value="1"/>
</dbReference>
<dbReference type="PANTHER" id="PTHR20854:SF4">
    <property type="entry name" value="INOSITOL-1-MONOPHOSPHATASE-RELATED"/>
    <property type="match status" value="1"/>
</dbReference>
<dbReference type="GO" id="GO:0007165">
    <property type="term" value="P:signal transduction"/>
    <property type="evidence" value="ECO:0007669"/>
    <property type="project" value="TreeGrafter"/>
</dbReference>
<name>A0A3P1TD41_9ACTN</name>
<dbReference type="AlphaFoldDB" id="A0A3P1TD41"/>
<feature type="binding site" evidence="4">
    <location>
        <position position="93"/>
    </location>
    <ligand>
        <name>Mg(2+)</name>
        <dbReference type="ChEBI" id="CHEBI:18420"/>
        <label>2</label>
    </ligand>
</feature>
<keyword evidence="3 4" id="KW-0460">Magnesium</keyword>
<feature type="binding site" evidence="4">
    <location>
        <position position="90"/>
    </location>
    <ligand>
        <name>Mg(2+)</name>
        <dbReference type="ChEBI" id="CHEBI:18420"/>
        <label>2</label>
    </ligand>
</feature>
<comment type="caution">
    <text evidence="5">The sequence shown here is derived from an EMBL/GenBank/DDBJ whole genome shotgun (WGS) entry which is preliminary data.</text>
</comment>
<dbReference type="Proteomes" id="UP000280819">
    <property type="component" value="Unassembled WGS sequence"/>
</dbReference>
<organism evidence="5 6">
    <name type="scientific">Arachnia propionica</name>
    <dbReference type="NCBI Taxonomy" id="1750"/>
    <lineage>
        <taxon>Bacteria</taxon>
        <taxon>Bacillati</taxon>
        <taxon>Actinomycetota</taxon>
        <taxon>Actinomycetes</taxon>
        <taxon>Propionibacteriales</taxon>
        <taxon>Propionibacteriaceae</taxon>
        <taxon>Arachnia</taxon>
    </lineage>
</organism>
<keyword evidence="2" id="KW-0378">Hydrolase</keyword>
<feature type="binding site" evidence="4">
    <location>
        <position position="92"/>
    </location>
    <ligand>
        <name>Mg(2+)</name>
        <dbReference type="ChEBI" id="CHEBI:18420"/>
        <label>1</label>
        <note>catalytic</note>
    </ligand>
</feature>
<protein>
    <submittedName>
        <fullName evidence="5">Inositol monophosphatase</fullName>
    </submittedName>
</protein>
<dbReference type="Pfam" id="PF00459">
    <property type="entry name" value="Inositol_P"/>
    <property type="match status" value="1"/>
</dbReference>
<evidence type="ECO:0000256" key="2">
    <source>
        <dbReference type="ARBA" id="ARBA00022801"/>
    </source>
</evidence>
<dbReference type="InterPro" id="IPR000760">
    <property type="entry name" value="Inositol_monophosphatase-like"/>
</dbReference>
<dbReference type="EMBL" id="RQZG01000001">
    <property type="protein sequence ID" value="RRD07304.1"/>
    <property type="molecule type" value="Genomic_DNA"/>
</dbReference>
<sequence>METEAILDLMKETAEAVINPRFRALEETDISAKSGPDDLVTIADKEAEAHLTDALRRIYPDALIVGEETVFVDPELRWRIPNADHALVIDPIDGTGNFVRGRAEHGMILAETRGGVTTRGWIWQPQTGRGYTVERGAGVRLNGAPLVAQRPERLPLGAASKRQYHGFTADGELSPVTRTNFSCAFDYPSILHGEFDFVFYSRLHPWDHLAGCLMVTESGGVARTMDGLAYTVSSRSRGLIVASDTLTWMTAQQRWPAEPEG</sequence>
<dbReference type="InterPro" id="IPR020583">
    <property type="entry name" value="Inositol_monoP_metal-BS"/>
</dbReference>
<reference evidence="5 6" key="1">
    <citation type="submission" date="2018-11" db="EMBL/GenBank/DDBJ databases">
        <title>Genomes From Bacteria Associated with the Canine Oral Cavity: a Test Case for Automated Genome-Based Taxonomic Assignment.</title>
        <authorList>
            <person name="Coil D.A."/>
            <person name="Jospin G."/>
            <person name="Darling A.E."/>
            <person name="Wallis C."/>
            <person name="Davis I.J."/>
            <person name="Harris S."/>
            <person name="Eisen J.A."/>
            <person name="Holcombe L.J."/>
            <person name="O'Flynn C."/>
        </authorList>
    </citation>
    <scope>NUCLEOTIDE SEQUENCE [LARGE SCALE GENOMIC DNA]</scope>
    <source>
        <strain evidence="5 6">OH887_COT-365</strain>
    </source>
</reference>
<evidence type="ECO:0000256" key="1">
    <source>
        <dbReference type="ARBA" id="ARBA00022723"/>
    </source>
</evidence>
<keyword evidence="1 4" id="KW-0479">Metal-binding</keyword>
<dbReference type="OrthoDB" id="9772456at2"/>
<dbReference type="RefSeq" id="WP_124842390.1">
    <property type="nucleotide sequence ID" value="NZ_JAUNKP010000001.1"/>
</dbReference>
<dbReference type="Gene3D" id="3.40.190.80">
    <property type="match status" value="1"/>
</dbReference>
<dbReference type="GO" id="GO:0046872">
    <property type="term" value="F:metal ion binding"/>
    <property type="evidence" value="ECO:0007669"/>
    <property type="project" value="UniProtKB-KW"/>
</dbReference>
<comment type="cofactor">
    <cofactor evidence="4">
        <name>Mg(2+)</name>
        <dbReference type="ChEBI" id="CHEBI:18420"/>
    </cofactor>
</comment>